<evidence type="ECO:0000313" key="1">
    <source>
        <dbReference type="EMBL" id="KIM61779.1"/>
    </source>
</evidence>
<dbReference type="InterPro" id="IPR012337">
    <property type="entry name" value="RNaseH-like_sf"/>
</dbReference>
<proteinExistence type="predicted"/>
<gene>
    <name evidence="1" type="ORF">SCLCIDRAFT_121173</name>
</gene>
<evidence type="ECO:0000313" key="2">
    <source>
        <dbReference type="Proteomes" id="UP000053989"/>
    </source>
</evidence>
<dbReference type="SUPFAM" id="SSF53098">
    <property type="entry name" value="Ribonuclease H-like"/>
    <property type="match status" value="1"/>
</dbReference>
<keyword evidence="2" id="KW-1185">Reference proteome</keyword>
<dbReference type="HOGENOM" id="CLU_099691_1_0_1"/>
<name>A0A0C3DZW6_9AGAM</name>
<dbReference type="OrthoDB" id="2669135at2759"/>
<dbReference type="AlphaFoldDB" id="A0A0C3DZW6"/>
<feature type="non-terminal residue" evidence="1">
    <location>
        <position position="1"/>
    </location>
</feature>
<protein>
    <submittedName>
        <fullName evidence="1">Uncharacterized protein</fullName>
    </submittedName>
</protein>
<organism evidence="1 2">
    <name type="scientific">Scleroderma citrinum Foug A</name>
    <dbReference type="NCBI Taxonomy" id="1036808"/>
    <lineage>
        <taxon>Eukaryota</taxon>
        <taxon>Fungi</taxon>
        <taxon>Dikarya</taxon>
        <taxon>Basidiomycota</taxon>
        <taxon>Agaricomycotina</taxon>
        <taxon>Agaricomycetes</taxon>
        <taxon>Agaricomycetidae</taxon>
        <taxon>Boletales</taxon>
        <taxon>Sclerodermatineae</taxon>
        <taxon>Sclerodermataceae</taxon>
        <taxon>Scleroderma</taxon>
    </lineage>
</organism>
<dbReference type="InParanoid" id="A0A0C3DZW6"/>
<dbReference type="Proteomes" id="UP000053989">
    <property type="component" value="Unassembled WGS sequence"/>
</dbReference>
<reference evidence="2" key="2">
    <citation type="submission" date="2015-01" db="EMBL/GenBank/DDBJ databases">
        <title>Evolutionary Origins and Diversification of the Mycorrhizal Mutualists.</title>
        <authorList>
            <consortium name="DOE Joint Genome Institute"/>
            <consortium name="Mycorrhizal Genomics Consortium"/>
            <person name="Kohler A."/>
            <person name="Kuo A."/>
            <person name="Nagy L.G."/>
            <person name="Floudas D."/>
            <person name="Copeland A."/>
            <person name="Barry K.W."/>
            <person name="Cichocki N."/>
            <person name="Veneault-Fourrey C."/>
            <person name="LaButti K."/>
            <person name="Lindquist E.A."/>
            <person name="Lipzen A."/>
            <person name="Lundell T."/>
            <person name="Morin E."/>
            <person name="Murat C."/>
            <person name="Riley R."/>
            <person name="Ohm R."/>
            <person name="Sun H."/>
            <person name="Tunlid A."/>
            <person name="Henrissat B."/>
            <person name="Grigoriev I.V."/>
            <person name="Hibbett D.S."/>
            <person name="Martin F."/>
        </authorList>
    </citation>
    <scope>NUCLEOTIDE SEQUENCE [LARGE SCALE GENOMIC DNA]</scope>
    <source>
        <strain evidence="2">Foug A</strain>
    </source>
</reference>
<reference evidence="1 2" key="1">
    <citation type="submission" date="2014-04" db="EMBL/GenBank/DDBJ databases">
        <authorList>
            <consortium name="DOE Joint Genome Institute"/>
            <person name="Kuo A."/>
            <person name="Kohler A."/>
            <person name="Nagy L.G."/>
            <person name="Floudas D."/>
            <person name="Copeland A."/>
            <person name="Barry K.W."/>
            <person name="Cichocki N."/>
            <person name="Veneault-Fourrey C."/>
            <person name="LaButti K."/>
            <person name="Lindquist E.A."/>
            <person name="Lipzen A."/>
            <person name="Lundell T."/>
            <person name="Morin E."/>
            <person name="Murat C."/>
            <person name="Sun H."/>
            <person name="Tunlid A."/>
            <person name="Henrissat B."/>
            <person name="Grigoriev I.V."/>
            <person name="Hibbett D.S."/>
            <person name="Martin F."/>
            <person name="Nordberg H.P."/>
            <person name="Cantor M.N."/>
            <person name="Hua S.X."/>
        </authorList>
    </citation>
    <scope>NUCLEOTIDE SEQUENCE [LARGE SCALE GENOMIC DNA]</scope>
    <source>
        <strain evidence="1 2">Foug A</strain>
    </source>
</reference>
<accession>A0A0C3DZW6</accession>
<dbReference type="EMBL" id="KN822048">
    <property type="protein sequence ID" value="KIM61779.1"/>
    <property type="molecule type" value="Genomic_DNA"/>
</dbReference>
<sequence>KLVFKIINSPTVLLPAWDAAYKEVGLSVKRIPRDVPTQWNSSFDMADFIVDYRVPVDTMSNKRRLGLGDYALNEHEWRVLGQLRDVLKDVTLFFSHGMPNLAMVIPAVDYVDKVFTTGMLDHNHFDPAIHAAVGLAKNTLNKYYFLTDSSKVYHIAMSK</sequence>